<evidence type="ECO:0000313" key="2">
    <source>
        <dbReference type="Proteomes" id="UP000799755"/>
    </source>
</evidence>
<evidence type="ECO:0000313" key="1">
    <source>
        <dbReference type="EMBL" id="KAF2466466.1"/>
    </source>
</evidence>
<protein>
    <submittedName>
        <fullName evidence="1">Uncharacterized protein</fullName>
    </submittedName>
</protein>
<name>A0ACB6QHW1_9PLEO</name>
<accession>A0ACB6QHW1</accession>
<sequence length="415" mass="46146">MSPNLQLSFWKRMGLEEEHRDLCLRIVRDLYPRYKVEESKNQGYCSFTILVSPSGKSVASSLHNWEEPLSTDIAGRIRIRNLPSFIVQLRPPQHTLDLTLTHAAVQTYGPLAPSVQPLACNLPCPLHAFQLDKIPGIPFSHQRPHTGTLNPSAYDKQATLIKSLAIFLAKAWPAPSPSHPSTSSNPSPRTIRADSPLAETPEFLLSQCSGNVGARLIPKLKKLSLLLPHASLRARAADTLAQLLELRDYPIVLNHGDLIPSNIMLDPETWALQGVVDWAEAEYLPFGTCFYGLEHFLGYLDMQPIPNPNPNAIISDPSPPVPVFRYYTSAPQLRKLFWETLVSYAPGIQDRINDVMLAKDVGVLLWYGFAWDEGAIDRVVNVEEDREEMECLRAFLEGEGEGEGDAWPGGGVSDI</sequence>
<proteinExistence type="predicted"/>
<reference evidence="1" key="1">
    <citation type="journal article" date="2020" name="Stud. Mycol.">
        <title>101 Dothideomycetes genomes: a test case for predicting lifestyles and emergence of pathogens.</title>
        <authorList>
            <person name="Haridas S."/>
            <person name="Albert R."/>
            <person name="Binder M."/>
            <person name="Bloem J."/>
            <person name="Labutti K."/>
            <person name="Salamov A."/>
            <person name="Andreopoulos B."/>
            <person name="Baker S."/>
            <person name="Barry K."/>
            <person name="Bills G."/>
            <person name="Bluhm B."/>
            <person name="Cannon C."/>
            <person name="Castanera R."/>
            <person name="Culley D."/>
            <person name="Daum C."/>
            <person name="Ezra D."/>
            <person name="Gonzalez J."/>
            <person name="Henrissat B."/>
            <person name="Kuo A."/>
            <person name="Liang C."/>
            <person name="Lipzen A."/>
            <person name="Lutzoni F."/>
            <person name="Magnuson J."/>
            <person name="Mondo S."/>
            <person name="Nolan M."/>
            <person name="Ohm R."/>
            <person name="Pangilinan J."/>
            <person name="Park H.-J."/>
            <person name="Ramirez L."/>
            <person name="Alfaro M."/>
            <person name="Sun H."/>
            <person name="Tritt A."/>
            <person name="Yoshinaga Y."/>
            <person name="Zwiers L.-H."/>
            <person name="Turgeon B."/>
            <person name="Goodwin S."/>
            <person name="Spatafora J."/>
            <person name="Crous P."/>
            <person name="Grigoriev I."/>
        </authorList>
    </citation>
    <scope>NUCLEOTIDE SEQUENCE</scope>
    <source>
        <strain evidence="1">ATCC 200398</strain>
    </source>
</reference>
<gene>
    <name evidence="1" type="ORF">BDR25DRAFT_237367</name>
</gene>
<organism evidence="1 2">
    <name type="scientific">Lindgomyces ingoldianus</name>
    <dbReference type="NCBI Taxonomy" id="673940"/>
    <lineage>
        <taxon>Eukaryota</taxon>
        <taxon>Fungi</taxon>
        <taxon>Dikarya</taxon>
        <taxon>Ascomycota</taxon>
        <taxon>Pezizomycotina</taxon>
        <taxon>Dothideomycetes</taxon>
        <taxon>Pleosporomycetidae</taxon>
        <taxon>Pleosporales</taxon>
        <taxon>Lindgomycetaceae</taxon>
        <taxon>Lindgomyces</taxon>
    </lineage>
</organism>
<keyword evidence="2" id="KW-1185">Reference proteome</keyword>
<dbReference type="Proteomes" id="UP000799755">
    <property type="component" value="Unassembled WGS sequence"/>
</dbReference>
<dbReference type="EMBL" id="MU003525">
    <property type="protein sequence ID" value="KAF2466466.1"/>
    <property type="molecule type" value="Genomic_DNA"/>
</dbReference>
<comment type="caution">
    <text evidence="1">The sequence shown here is derived from an EMBL/GenBank/DDBJ whole genome shotgun (WGS) entry which is preliminary data.</text>
</comment>